<name>A0ABZ0PM59_9PROT</name>
<sequence>MTRITPAEAVLLMPQSSLHGAPRNAEAERIAAIIAEARQARDRALAERIRGFFHGLRAVLTALRTRRETIEQLRAMSDRELADIGLTRGNITATAVAATPMAANDQAETRVAA</sequence>
<accession>A0ABZ0PM59</accession>
<keyword evidence="3" id="KW-1185">Reference proteome</keyword>
<dbReference type="EMBL" id="CP137852">
    <property type="protein sequence ID" value="WPB86645.1"/>
    <property type="molecule type" value="Genomic_DNA"/>
</dbReference>
<protein>
    <submittedName>
        <fullName evidence="2">DUF1127 domain-containing protein</fullName>
    </submittedName>
</protein>
<evidence type="ECO:0000313" key="2">
    <source>
        <dbReference type="EMBL" id="WPB86645.1"/>
    </source>
</evidence>
<feature type="domain" description="YjiS-like" evidence="1">
    <location>
        <begin position="56"/>
        <end position="91"/>
    </location>
</feature>
<evidence type="ECO:0000313" key="3">
    <source>
        <dbReference type="Proteomes" id="UP001305521"/>
    </source>
</evidence>
<reference evidence="2 3" key="1">
    <citation type="submission" date="2023-11" db="EMBL/GenBank/DDBJ databases">
        <title>Arctic aerobic anoxygenic photoheterotroph Sediminicoccus rosea KRV36 adapts its photosynthesis to long days of polar summer.</title>
        <authorList>
            <person name="Tomasch J."/>
            <person name="Kopejtka K."/>
            <person name="Bily T."/>
            <person name="Gardiner A.T."/>
            <person name="Gardian Z."/>
            <person name="Shivaramu S."/>
            <person name="Koblizek M."/>
            <person name="Engelhardt F."/>
            <person name="Kaftan D."/>
        </authorList>
    </citation>
    <scope>NUCLEOTIDE SEQUENCE [LARGE SCALE GENOMIC DNA]</scope>
    <source>
        <strain evidence="2 3">R-30</strain>
    </source>
</reference>
<proteinExistence type="predicted"/>
<dbReference type="RefSeq" id="WP_318650614.1">
    <property type="nucleotide sequence ID" value="NZ_CP137852.1"/>
</dbReference>
<organism evidence="2 3">
    <name type="scientific">Sediminicoccus rosea</name>
    <dbReference type="NCBI Taxonomy" id="1225128"/>
    <lineage>
        <taxon>Bacteria</taxon>
        <taxon>Pseudomonadati</taxon>
        <taxon>Pseudomonadota</taxon>
        <taxon>Alphaproteobacteria</taxon>
        <taxon>Acetobacterales</taxon>
        <taxon>Roseomonadaceae</taxon>
        <taxon>Sediminicoccus</taxon>
    </lineage>
</organism>
<dbReference type="Pfam" id="PF06568">
    <property type="entry name" value="YjiS-like"/>
    <property type="match status" value="1"/>
</dbReference>
<evidence type="ECO:0000259" key="1">
    <source>
        <dbReference type="Pfam" id="PF06568"/>
    </source>
</evidence>
<gene>
    <name evidence="2" type="ORF">R9Z33_07135</name>
</gene>
<dbReference type="Proteomes" id="UP001305521">
    <property type="component" value="Chromosome"/>
</dbReference>
<dbReference type="InterPro" id="IPR009506">
    <property type="entry name" value="YjiS-like"/>
</dbReference>